<dbReference type="EMBL" id="AP021876">
    <property type="protein sequence ID" value="BBO81568.1"/>
    <property type="molecule type" value="Genomic_DNA"/>
</dbReference>
<sequence>MENKKNIAFRTVLAHELRRAKNSFDEYILTLISPEIENKDLAIKRYELYIDFVAHLYEFYKGCAELDDRIPDKIDHIQLDSILTAEAERHLLMARERIDKGYAPVWENNRNYYDVKVPDDFGKHWRYIRNRRNHVNVKRFTGEDISLSEFHEKYHRFIFMLIITDFGEFDSNKPNIQWPIPRQKHNMLILLKI</sequence>
<accession>A0A5K7ZH90</accession>
<gene>
    <name evidence="1" type="ORF">DSCO28_21340</name>
</gene>
<dbReference type="KEGG" id="dov:DSCO28_21340"/>
<evidence type="ECO:0000313" key="1">
    <source>
        <dbReference type="EMBL" id="BBO81568.1"/>
    </source>
</evidence>
<organism evidence="1 2">
    <name type="scientific">Desulfosarcina ovata subsp. sediminis</name>
    <dbReference type="NCBI Taxonomy" id="885957"/>
    <lineage>
        <taxon>Bacteria</taxon>
        <taxon>Pseudomonadati</taxon>
        <taxon>Thermodesulfobacteriota</taxon>
        <taxon>Desulfobacteria</taxon>
        <taxon>Desulfobacterales</taxon>
        <taxon>Desulfosarcinaceae</taxon>
        <taxon>Desulfosarcina</taxon>
    </lineage>
</organism>
<protein>
    <submittedName>
        <fullName evidence="1">Uncharacterized protein</fullName>
    </submittedName>
</protein>
<reference evidence="1 2" key="1">
    <citation type="submission" date="2019-11" db="EMBL/GenBank/DDBJ databases">
        <title>Comparative genomics of hydrocarbon-degrading Desulfosarcina strains.</title>
        <authorList>
            <person name="Watanabe M."/>
            <person name="Kojima H."/>
            <person name="Fukui M."/>
        </authorList>
    </citation>
    <scope>NUCLEOTIDE SEQUENCE [LARGE SCALE GENOMIC DNA]</scope>
    <source>
        <strain evidence="1 2">28bB2T</strain>
    </source>
</reference>
<evidence type="ECO:0000313" key="2">
    <source>
        <dbReference type="Proteomes" id="UP000425960"/>
    </source>
</evidence>
<name>A0A5K7ZH90_9BACT</name>
<proteinExistence type="predicted"/>
<dbReference type="Proteomes" id="UP000425960">
    <property type="component" value="Chromosome"/>
</dbReference>
<dbReference type="AlphaFoldDB" id="A0A5K7ZH90"/>